<dbReference type="EMBL" id="GGMS01007109">
    <property type="protein sequence ID" value="MBY76312.1"/>
    <property type="molecule type" value="Transcribed_RNA"/>
</dbReference>
<protein>
    <submittedName>
        <fullName evidence="1">Uncharacterized protein</fullName>
    </submittedName>
</protein>
<organism evidence="1">
    <name type="scientific">Sipha flava</name>
    <name type="common">yellow sugarcane aphid</name>
    <dbReference type="NCBI Taxonomy" id="143950"/>
    <lineage>
        <taxon>Eukaryota</taxon>
        <taxon>Metazoa</taxon>
        <taxon>Ecdysozoa</taxon>
        <taxon>Arthropoda</taxon>
        <taxon>Hexapoda</taxon>
        <taxon>Insecta</taxon>
        <taxon>Pterygota</taxon>
        <taxon>Neoptera</taxon>
        <taxon>Paraneoptera</taxon>
        <taxon>Hemiptera</taxon>
        <taxon>Sternorrhyncha</taxon>
        <taxon>Aphidomorpha</taxon>
        <taxon>Aphidoidea</taxon>
        <taxon>Aphididae</taxon>
        <taxon>Sipha</taxon>
    </lineage>
</organism>
<dbReference type="AlphaFoldDB" id="A0A2S2QGK6"/>
<sequence length="126" mass="14303">MPPRITVFRTPDASGGIRKTKRNHLHSPVSEGRPDEVRLARCAPRLINRPQDRDRSFKLLNVITSISVNNFFIGFPSKTFPHIQHFVCYLLIAKTIIRCVNGSARDAIDPTVSSICFFKIEPRLTT</sequence>
<accession>A0A2S2QGK6</accession>
<reference evidence="1" key="1">
    <citation type="submission" date="2018-04" db="EMBL/GenBank/DDBJ databases">
        <title>Transcriptome assembly of Sipha flava.</title>
        <authorList>
            <person name="Scully E.D."/>
            <person name="Geib S.M."/>
            <person name="Palmer N.A."/>
            <person name="Koch K."/>
            <person name="Bradshaw J."/>
            <person name="Heng-Moss T."/>
            <person name="Sarath G."/>
        </authorList>
    </citation>
    <scope>NUCLEOTIDE SEQUENCE</scope>
</reference>
<gene>
    <name evidence="1" type="ORF">g.183313</name>
</gene>
<proteinExistence type="predicted"/>
<evidence type="ECO:0000313" key="1">
    <source>
        <dbReference type="EMBL" id="MBY76312.1"/>
    </source>
</evidence>
<name>A0A2S2QGK6_9HEMI</name>